<dbReference type="RefSeq" id="WP_089407731.1">
    <property type="nucleotide sequence ID" value="NZ_FZOU01000002.1"/>
</dbReference>
<dbReference type="Proteomes" id="UP000198356">
    <property type="component" value="Unassembled WGS sequence"/>
</dbReference>
<feature type="transmembrane region" description="Helical" evidence="1">
    <location>
        <begin position="42"/>
        <end position="61"/>
    </location>
</feature>
<evidence type="ECO:0000313" key="3">
    <source>
        <dbReference type="EMBL" id="SNS76247.1"/>
    </source>
</evidence>
<feature type="signal peptide" evidence="2">
    <location>
        <begin position="1"/>
        <end position="18"/>
    </location>
</feature>
<evidence type="ECO:0000313" key="4">
    <source>
        <dbReference type="Proteomes" id="UP000198356"/>
    </source>
</evidence>
<name>A0A239H4E0_9BACT</name>
<dbReference type="PROSITE" id="PS51257">
    <property type="entry name" value="PROKAR_LIPOPROTEIN"/>
    <property type="match status" value="1"/>
</dbReference>
<sequence>MRTLCILLLLAASHAAGAQGCSQCRDNLASTPHQTQAAYRHAILLLMSTGGGLFAASVLLIRRYR</sequence>
<feature type="chain" id="PRO_5013054239" evidence="2">
    <location>
        <begin position="19"/>
        <end position="65"/>
    </location>
</feature>
<protein>
    <submittedName>
        <fullName evidence="3">Uncharacterized protein</fullName>
    </submittedName>
</protein>
<keyword evidence="2" id="KW-0732">Signal</keyword>
<accession>A0A239H4E0</accession>
<keyword evidence="1" id="KW-0812">Transmembrane</keyword>
<organism evidence="3 4">
    <name type="scientific">Granulicella rosea</name>
    <dbReference type="NCBI Taxonomy" id="474952"/>
    <lineage>
        <taxon>Bacteria</taxon>
        <taxon>Pseudomonadati</taxon>
        <taxon>Acidobacteriota</taxon>
        <taxon>Terriglobia</taxon>
        <taxon>Terriglobales</taxon>
        <taxon>Acidobacteriaceae</taxon>
        <taxon>Granulicella</taxon>
    </lineage>
</organism>
<evidence type="ECO:0000256" key="2">
    <source>
        <dbReference type="SAM" id="SignalP"/>
    </source>
</evidence>
<gene>
    <name evidence="3" type="ORF">SAMN05421770_102222</name>
</gene>
<evidence type="ECO:0000256" key="1">
    <source>
        <dbReference type="SAM" id="Phobius"/>
    </source>
</evidence>
<reference evidence="3 4" key="1">
    <citation type="submission" date="2017-06" db="EMBL/GenBank/DDBJ databases">
        <authorList>
            <person name="Kim H.J."/>
            <person name="Triplett B.A."/>
        </authorList>
    </citation>
    <scope>NUCLEOTIDE SEQUENCE [LARGE SCALE GENOMIC DNA]</scope>
    <source>
        <strain evidence="3 4">DSM 18704</strain>
    </source>
</reference>
<keyword evidence="4" id="KW-1185">Reference proteome</keyword>
<keyword evidence="1" id="KW-0472">Membrane</keyword>
<keyword evidence="1" id="KW-1133">Transmembrane helix</keyword>
<proteinExistence type="predicted"/>
<dbReference type="OrthoDB" id="123400at2"/>
<dbReference type="AlphaFoldDB" id="A0A239H4E0"/>
<dbReference type="EMBL" id="FZOU01000002">
    <property type="protein sequence ID" value="SNS76247.1"/>
    <property type="molecule type" value="Genomic_DNA"/>
</dbReference>